<dbReference type="Gene3D" id="3.40.1090.10">
    <property type="entry name" value="Cytosolic phospholipase A2 catalytic domain"/>
    <property type="match status" value="2"/>
</dbReference>
<protein>
    <submittedName>
        <fullName evidence="7">NTE family protein</fullName>
    </submittedName>
</protein>
<feature type="domain" description="PNPLA" evidence="6">
    <location>
        <begin position="7"/>
        <end position="210"/>
    </location>
</feature>
<comment type="caution">
    <text evidence="4">Lacks conserved residue(s) required for the propagation of feature annotation.</text>
</comment>
<evidence type="ECO:0000256" key="1">
    <source>
        <dbReference type="ARBA" id="ARBA00022801"/>
    </source>
</evidence>
<evidence type="ECO:0000256" key="2">
    <source>
        <dbReference type="ARBA" id="ARBA00022963"/>
    </source>
</evidence>
<evidence type="ECO:0000256" key="5">
    <source>
        <dbReference type="SAM" id="MobiDB-lite"/>
    </source>
</evidence>
<evidence type="ECO:0000313" key="8">
    <source>
        <dbReference type="Proteomes" id="UP000295122"/>
    </source>
</evidence>
<dbReference type="InterPro" id="IPR002641">
    <property type="entry name" value="PNPLA_dom"/>
</dbReference>
<keyword evidence="3 4" id="KW-0443">Lipid metabolism</keyword>
<proteinExistence type="predicted"/>
<dbReference type="GO" id="GO:0016787">
    <property type="term" value="F:hydrolase activity"/>
    <property type="evidence" value="ECO:0007669"/>
    <property type="project" value="UniProtKB-UniRule"/>
</dbReference>
<dbReference type="InterPro" id="IPR050301">
    <property type="entry name" value="NTE"/>
</dbReference>
<dbReference type="PROSITE" id="PS51635">
    <property type="entry name" value="PNPLA"/>
    <property type="match status" value="1"/>
</dbReference>
<organism evidence="7 8">
    <name type="scientific">Enterovirga rhinocerotis</name>
    <dbReference type="NCBI Taxonomy" id="1339210"/>
    <lineage>
        <taxon>Bacteria</taxon>
        <taxon>Pseudomonadati</taxon>
        <taxon>Pseudomonadota</taxon>
        <taxon>Alphaproteobacteria</taxon>
        <taxon>Hyphomicrobiales</taxon>
        <taxon>Methylobacteriaceae</taxon>
        <taxon>Enterovirga</taxon>
    </lineage>
</organism>
<evidence type="ECO:0000313" key="7">
    <source>
        <dbReference type="EMBL" id="TDR85311.1"/>
    </source>
</evidence>
<dbReference type="Pfam" id="PF12536">
    <property type="entry name" value="DUF3734"/>
    <property type="match status" value="1"/>
</dbReference>
<feature type="active site" description="Proton acceptor" evidence="4">
    <location>
        <position position="197"/>
    </location>
</feature>
<dbReference type="Pfam" id="PF01734">
    <property type="entry name" value="Patatin"/>
    <property type="match status" value="1"/>
</dbReference>
<dbReference type="EMBL" id="SNZR01000018">
    <property type="protein sequence ID" value="TDR85311.1"/>
    <property type="molecule type" value="Genomic_DNA"/>
</dbReference>
<evidence type="ECO:0000256" key="4">
    <source>
        <dbReference type="PROSITE-ProRule" id="PRU01161"/>
    </source>
</evidence>
<dbReference type="AlphaFoldDB" id="A0A4R7BJG9"/>
<gene>
    <name evidence="7" type="ORF">EV668_4866</name>
</gene>
<evidence type="ECO:0000259" key="6">
    <source>
        <dbReference type="PROSITE" id="PS51635"/>
    </source>
</evidence>
<comment type="caution">
    <text evidence="7">The sequence shown here is derived from an EMBL/GenBank/DDBJ whole genome shotgun (WGS) entry which is preliminary data.</text>
</comment>
<sequence>MAPQTILVFGGGNALAAYHAGAYEEMVHRDIRPDWIIGASAGAVTGAIIVGNSRERRIERLREFWAEATTATPLGPSDPKLRQYYNGWHVAWAALFGRPSIFRHRWPGFWGVFPGPQNDIALYDHRPLAATLERLVDFDLLNRAEIRFSVAAVDIETGGEVVFDNRKDRIGPHHILASSAITPGFAPVEIDGRMLCDPGYVNNTPVDIAFANPPERETTVILLELFSLGSPRPASIDAVLERTQDILFASPTRKSIEALQREYGLRTEIVPDSPSVRLLHLAYQAPAHELSMKAIDFSPSSIRDRWAAGAMDLRTGFDRLNAAGPRPGLDYVTLSASQPDASAAEASRYSDRP</sequence>
<dbReference type="PANTHER" id="PTHR14226:SF57">
    <property type="entry name" value="BLR7027 PROTEIN"/>
    <property type="match status" value="1"/>
</dbReference>
<name>A0A4R7BJG9_9HYPH</name>
<feature type="short sequence motif" description="GXSXG" evidence="4">
    <location>
        <begin position="38"/>
        <end position="42"/>
    </location>
</feature>
<dbReference type="PANTHER" id="PTHR14226">
    <property type="entry name" value="NEUROPATHY TARGET ESTERASE/SWISS CHEESE D.MELANOGASTER"/>
    <property type="match status" value="1"/>
</dbReference>
<reference evidence="7 8" key="1">
    <citation type="submission" date="2019-03" db="EMBL/GenBank/DDBJ databases">
        <title>Genomic Encyclopedia of Type Strains, Phase IV (KMG-IV): sequencing the most valuable type-strain genomes for metagenomic binning, comparative biology and taxonomic classification.</title>
        <authorList>
            <person name="Goeker M."/>
        </authorList>
    </citation>
    <scope>NUCLEOTIDE SEQUENCE [LARGE SCALE GENOMIC DNA]</scope>
    <source>
        <strain evidence="7 8">DSM 25903</strain>
    </source>
</reference>
<feature type="region of interest" description="Disordered" evidence="5">
    <location>
        <begin position="331"/>
        <end position="353"/>
    </location>
</feature>
<accession>A0A4R7BJG9</accession>
<evidence type="ECO:0000256" key="3">
    <source>
        <dbReference type="ARBA" id="ARBA00023098"/>
    </source>
</evidence>
<keyword evidence="2 4" id="KW-0442">Lipid degradation</keyword>
<dbReference type="RefSeq" id="WP_245513423.1">
    <property type="nucleotide sequence ID" value="NZ_SNZR01000018.1"/>
</dbReference>
<feature type="active site" description="Nucleophile" evidence="4">
    <location>
        <position position="40"/>
    </location>
</feature>
<dbReference type="GO" id="GO:0016042">
    <property type="term" value="P:lipid catabolic process"/>
    <property type="evidence" value="ECO:0007669"/>
    <property type="project" value="UniProtKB-UniRule"/>
</dbReference>
<dbReference type="Proteomes" id="UP000295122">
    <property type="component" value="Unassembled WGS sequence"/>
</dbReference>
<dbReference type="InterPro" id="IPR021095">
    <property type="entry name" value="DUF3734"/>
</dbReference>
<keyword evidence="1 4" id="KW-0378">Hydrolase</keyword>
<dbReference type="SUPFAM" id="SSF52151">
    <property type="entry name" value="FabD/lysophospholipase-like"/>
    <property type="match status" value="1"/>
</dbReference>
<dbReference type="InterPro" id="IPR016035">
    <property type="entry name" value="Acyl_Trfase/lysoPLipase"/>
</dbReference>
<keyword evidence="8" id="KW-1185">Reference proteome</keyword>